<feature type="region of interest" description="Disordered" evidence="1">
    <location>
        <begin position="315"/>
        <end position="354"/>
    </location>
</feature>
<feature type="compositionally biased region" description="Polar residues" evidence="1">
    <location>
        <begin position="319"/>
        <end position="330"/>
    </location>
</feature>
<dbReference type="Proteomes" id="UP000245962">
    <property type="component" value="Unassembled WGS sequence"/>
</dbReference>
<dbReference type="OrthoDB" id="9769293at2"/>
<dbReference type="SUPFAM" id="SSF110849">
    <property type="entry name" value="ParB/Sulfiredoxin"/>
    <property type="match status" value="1"/>
</dbReference>
<dbReference type="EMBL" id="QEHR01000012">
    <property type="protein sequence ID" value="PVW12851.1"/>
    <property type="molecule type" value="Genomic_DNA"/>
</dbReference>
<proteinExistence type="predicted"/>
<protein>
    <submittedName>
        <fullName evidence="2">Uncharacterized protein</fullName>
    </submittedName>
</protein>
<accession>A0A2U0HVF2</accession>
<dbReference type="Gene3D" id="3.90.1530.10">
    <property type="entry name" value="Conserved hypothetical protein from pyrococcus furiosus pfu- 392566-001, ParB domain"/>
    <property type="match status" value="1"/>
</dbReference>
<gene>
    <name evidence="2" type="ORF">DDV96_14600</name>
</gene>
<dbReference type="InterPro" id="IPR036086">
    <property type="entry name" value="ParB/Sulfiredoxin_sf"/>
</dbReference>
<sequence>MNRNYDWLVKKTPRSVDQLKLWPENPRLNPEETHLTLKEYAEDLTIDKGEKNDFFALVNSIVADGFVPADPVVVWQNKKNKKYYVAEGNRRVIALKLLREPKKSPKSIRSFIRKASSKINITTIEKIPVNVAPSFEDAEWYINQRNSSSTLQRRWSRVQQQRWIVTLYQKHNGDLDRILSVTKLTKSEIEGIIRTLKIKDFVKLDIVKDNLSTEEFELADSYRFPITVLERFFSFADVKEKWGIEYDGLDVNIISNEDSFYASFTELIKRIVNKDDDKINTRLRKEDLEEVLDSLPTVIFASDQVEEKDDKVEEKIINNDKSTNGADTSGGSTGEETEDKPEPGPEPINHLKDNPDRTKMVLKIYSLNTDSYRLLGLFNEFKRISLGYKNIVSSSLRVFVDLAVFKYIETEGIESDLSRFYRDDLRNIPLKKRLEYIKTNKLAGKPQNIVGRLLDPTSQYSLDVLNGFIHSQDTHYLNRQFLNSFWDFLFPLFQELLDIREI</sequence>
<keyword evidence="3" id="KW-1185">Reference proteome</keyword>
<dbReference type="AlphaFoldDB" id="A0A2U0HVF2"/>
<comment type="caution">
    <text evidence="2">The sequence shown here is derived from an EMBL/GenBank/DDBJ whole genome shotgun (WGS) entry which is preliminary data.</text>
</comment>
<evidence type="ECO:0000313" key="3">
    <source>
        <dbReference type="Proteomes" id="UP000245962"/>
    </source>
</evidence>
<reference evidence="2 3" key="1">
    <citation type="submission" date="2018-04" db="EMBL/GenBank/DDBJ databases">
        <title>Marixanthomonas spongiae HN-E44 sp. nov., isolated from a marine sponge.</title>
        <authorList>
            <person name="Luo L."/>
            <person name="Zhuang L."/>
        </authorList>
    </citation>
    <scope>NUCLEOTIDE SEQUENCE [LARGE SCALE GENOMIC DNA]</scope>
    <source>
        <strain evidence="2 3">HN-E44</strain>
    </source>
</reference>
<evidence type="ECO:0000256" key="1">
    <source>
        <dbReference type="SAM" id="MobiDB-lite"/>
    </source>
</evidence>
<name>A0A2U0HVF2_9FLAO</name>
<dbReference type="RefSeq" id="WP_116695517.1">
    <property type="nucleotide sequence ID" value="NZ_QEHR01000012.1"/>
</dbReference>
<evidence type="ECO:0000313" key="2">
    <source>
        <dbReference type="EMBL" id="PVW12851.1"/>
    </source>
</evidence>
<organism evidence="2 3">
    <name type="scientific">Marixanthomonas spongiae</name>
    <dbReference type="NCBI Taxonomy" id="2174845"/>
    <lineage>
        <taxon>Bacteria</taxon>
        <taxon>Pseudomonadati</taxon>
        <taxon>Bacteroidota</taxon>
        <taxon>Flavobacteriia</taxon>
        <taxon>Flavobacteriales</taxon>
        <taxon>Flavobacteriaceae</taxon>
        <taxon>Marixanthomonas</taxon>
    </lineage>
</organism>